<dbReference type="Gene3D" id="3.30.1490.300">
    <property type="match status" value="1"/>
</dbReference>
<dbReference type="EMBL" id="CP022278">
    <property type="protein sequence ID" value="ASK26835.1"/>
    <property type="molecule type" value="Genomic_DNA"/>
</dbReference>
<name>A0A220S0U3_9NEIS</name>
<dbReference type="PIRSF" id="PIRSF019169">
    <property type="entry name" value="PilM"/>
    <property type="match status" value="1"/>
</dbReference>
<protein>
    <submittedName>
        <fullName evidence="2">Pilus assembly protein PilM</fullName>
    </submittedName>
</protein>
<proteinExistence type="predicted"/>
<evidence type="ECO:0000256" key="1">
    <source>
        <dbReference type="SAM" id="MobiDB-lite"/>
    </source>
</evidence>
<feature type="region of interest" description="Disordered" evidence="1">
    <location>
        <begin position="1"/>
        <end position="21"/>
    </location>
</feature>
<gene>
    <name evidence="2" type="ORF">BG910_02940</name>
</gene>
<dbReference type="KEGG" id="nei:BG910_02940"/>
<dbReference type="PANTHER" id="PTHR32432:SF3">
    <property type="entry name" value="ETHANOLAMINE UTILIZATION PROTEIN EUTJ"/>
    <property type="match status" value="1"/>
</dbReference>
<sequence length="366" mass="40725">MIRLRKSSKNTTSKAPGGLNNRTAVGIDISQNAVTMVQLTGRSLTQIQLEKYVVTKLPKNIVQGSKIQDYDQLVSYLQHTYTQLRSSCKNFVAAMPQNLATLEHFVYNQRETELDLDDFAESEIAQIGPVEEMNYDYQTIGASVASAGQQILAVAAKKDDVEPRIELFESAGLPLSAMDLDLLAQRNAYIFWINQHAPELANEKVAVFGIYATQMYALVMQNGHILYKQEMPVSTEQLNQLIQRTYQVPEEKAAQMMVSSTKPADYQTQVAGRFNVQVAQEVQRVLQFYYTTQSTDSFANIKHILFTGEASQQPGLAESIFSQTNTPTQCVHPAAYAERGSKVDLPQLQIDAPSLTLAFGLALRGL</sequence>
<dbReference type="InterPro" id="IPR005883">
    <property type="entry name" value="PilM"/>
</dbReference>
<dbReference type="CDD" id="cd24049">
    <property type="entry name" value="ASKHA_NBD_PilM"/>
    <property type="match status" value="1"/>
</dbReference>
<evidence type="ECO:0000313" key="3">
    <source>
        <dbReference type="Proteomes" id="UP000198238"/>
    </source>
</evidence>
<dbReference type="AlphaFoldDB" id="A0A220S0U3"/>
<dbReference type="Pfam" id="PF11104">
    <property type="entry name" value="PilM_2"/>
    <property type="match status" value="1"/>
</dbReference>
<organism evidence="2 3">
    <name type="scientific">Neisseria chenwenguii</name>
    <dbReference type="NCBI Taxonomy" id="1853278"/>
    <lineage>
        <taxon>Bacteria</taxon>
        <taxon>Pseudomonadati</taxon>
        <taxon>Pseudomonadota</taxon>
        <taxon>Betaproteobacteria</taxon>
        <taxon>Neisseriales</taxon>
        <taxon>Neisseriaceae</taxon>
        <taxon>Neisseria</taxon>
    </lineage>
</organism>
<dbReference type="InterPro" id="IPR050696">
    <property type="entry name" value="FtsA/MreB"/>
</dbReference>
<keyword evidence="3" id="KW-1185">Reference proteome</keyword>
<evidence type="ECO:0000313" key="2">
    <source>
        <dbReference type="EMBL" id="ASK26835.1"/>
    </source>
</evidence>
<dbReference type="NCBIfam" id="TIGR01175">
    <property type="entry name" value="pilM"/>
    <property type="match status" value="1"/>
</dbReference>
<reference evidence="2 3" key="1">
    <citation type="submission" date="2017-06" db="EMBL/GenBank/DDBJ databases">
        <title>Neisseria chenwenguii sp. nov., isolated from the intestinal contents of Tibetan Plateau Pika in Yushu, Qinghai Province, China.</title>
        <authorList>
            <person name="Zhang G."/>
        </authorList>
    </citation>
    <scope>NUCLEOTIDE SEQUENCE [LARGE SCALE GENOMIC DNA]</scope>
    <source>
        <strain evidence="2 3">10023</strain>
    </source>
</reference>
<accession>A0A220S0U3</accession>
<dbReference type="PANTHER" id="PTHR32432">
    <property type="entry name" value="CELL DIVISION PROTEIN FTSA-RELATED"/>
    <property type="match status" value="1"/>
</dbReference>
<dbReference type="Proteomes" id="UP000198238">
    <property type="component" value="Chromosome"/>
</dbReference>
<dbReference type="Gene3D" id="3.30.420.40">
    <property type="match status" value="2"/>
</dbReference>